<evidence type="ECO:0000256" key="1">
    <source>
        <dbReference type="SAM" id="Phobius"/>
    </source>
</evidence>
<proteinExistence type="predicted"/>
<feature type="transmembrane region" description="Helical" evidence="1">
    <location>
        <begin position="90"/>
        <end position="109"/>
    </location>
</feature>
<reference evidence="2 3" key="1">
    <citation type="submission" date="2018-10" db="EMBL/GenBank/DDBJ databases">
        <title>Transmission dynamics of multidrug resistant bacteria on intensive care unit surfaces.</title>
        <authorList>
            <person name="D'Souza A.W."/>
            <person name="Potter R.F."/>
            <person name="Wallace M."/>
            <person name="Shupe A."/>
            <person name="Patel S."/>
            <person name="Sun S."/>
            <person name="Gul D."/>
            <person name="Kwon J.H."/>
            <person name="Andleeb S."/>
            <person name="Burnham C.-A.D."/>
            <person name="Dantas G."/>
        </authorList>
    </citation>
    <scope>NUCLEOTIDE SEQUENCE [LARGE SCALE GENOMIC DNA]</scope>
    <source>
        <strain evidence="2 3">EC_073</strain>
    </source>
</reference>
<protein>
    <recommendedName>
        <fullName evidence="4">WbuO</fullName>
    </recommendedName>
</protein>
<feature type="transmembrane region" description="Helical" evidence="1">
    <location>
        <begin position="45"/>
        <end position="62"/>
    </location>
</feature>
<gene>
    <name evidence="2" type="ORF">EGK68_00855</name>
</gene>
<dbReference type="Proteomes" id="UP000275321">
    <property type="component" value="Unassembled WGS sequence"/>
</dbReference>
<evidence type="ECO:0000313" key="3">
    <source>
        <dbReference type="Proteomes" id="UP000275321"/>
    </source>
</evidence>
<accession>A0A427KRU7</accession>
<feature type="transmembrane region" description="Helical" evidence="1">
    <location>
        <begin position="141"/>
        <end position="160"/>
    </location>
</feature>
<dbReference type="AlphaFoldDB" id="A0A427KRU7"/>
<keyword evidence="1" id="KW-1133">Transmembrane helix</keyword>
<feature type="transmembrane region" description="Helical" evidence="1">
    <location>
        <begin position="232"/>
        <end position="252"/>
    </location>
</feature>
<keyword evidence="1" id="KW-0472">Membrane</keyword>
<evidence type="ECO:0008006" key="4">
    <source>
        <dbReference type="Google" id="ProtNLM"/>
    </source>
</evidence>
<sequence length="272" mass="32848">MKLYIPFSYLLLTRIKTKHERISWFIIYPAFLIIATLLFNGDLLNFMLTFCMTMSLYEIGYLDNDFRTVKKEKNPTVRADEQRSWIEHNLQYLIGIRLLIALLVVFYIIPSIDFIQKSIFIFLLCLLAFGFYFHNTLRSRWNVLTYFIVVLCRYLIPVVVAVKSEFYGYLIPFIIIAFPLVRTIEHACKEKYELRRIKLLVRNPDNFRVKWYAGITLLLLIFIVFYENEIVFRLVLLSVYFLLYRMMTFYFARSKNILRNKHSSYKWDENEK</sequence>
<feature type="transmembrane region" description="Helical" evidence="1">
    <location>
        <begin position="166"/>
        <end position="188"/>
    </location>
</feature>
<organism evidence="2 3">
    <name type="scientific">Enterobacter cloacae</name>
    <dbReference type="NCBI Taxonomy" id="550"/>
    <lineage>
        <taxon>Bacteria</taxon>
        <taxon>Pseudomonadati</taxon>
        <taxon>Pseudomonadota</taxon>
        <taxon>Gammaproteobacteria</taxon>
        <taxon>Enterobacterales</taxon>
        <taxon>Enterobacteriaceae</taxon>
        <taxon>Enterobacter</taxon>
        <taxon>Enterobacter cloacae complex</taxon>
    </lineage>
</organism>
<dbReference type="EMBL" id="RHWT01000001">
    <property type="protein sequence ID" value="RSB34031.1"/>
    <property type="molecule type" value="Genomic_DNA"/>
</dbReference>
<feature type="transmembrane region" description="Helical" evidence="1">
    <location>
        <begin position="115"/>
        <end position="134"/>
    </location>
</feature>
<dbReference type="RefSeq" id="WP_063424954.1">
    <property type="nucleotide sequence ID" value="NZ_JAGSJV010000015.1"/>
</dbReference>
<feature type="transmembrane region" description="Helical" evidence="1">
    <location>
        <begin position="21"/>
        <end position="39"/>
    </location>
</feature>
<keyword evidence="1" id="KW-0812">Transmembrane</keyword>
<feature type="transmembrane region" description="Helical" evidence="1">
    <location>
        <begin position="209"/>
        <end position="226"/>
    </location>
</feature>
<comment type="caution">
    <text evidence="2">The sequence shown here is derived from an EMBL/GenBank/DDBJ whole genome shotgun (WGS) entry which is preliminary data.</text>
</comment>
<name>A0A427KRU7_ENTCL</name>
<evidence type="ECO:0000313" key="2">
    <source>
        <dbReference type="EMBL" id="RSB34031.1"/>
    </source>
</evidence>